<dbReference type="SUPFAM" id="SSF55811">
    <property type="entry name" value="Nudix"/>
    <property type="match status" value="1"/>
</dbReference>
<evidence type="ECO:0000256" key="4">
    <source>
        <dbReference type="ARBA" id="ARBA00022842"/>
    </source>
</evidence>
<organism evidence="6">
    <name type="scientific">marine sediment metagenome</name>
    <dbReference type="NCBI Taxonomy" id="412755"/>
    <lineage>
        <taxon>unclassified sequences</taxon>
        <taxon>metagenomes</taxon>
        <taxon>ecological metagenomes</taxon>
    </lineage>
</organism>
<comment type="cofactor">
    <cofactor evidence="1">
        <name>Mg(2+)</name>
        <dbReference type="ChEBI" id="CHEBI:18420"/>
    </cofactor>
</comment>
<feature type="domain" description="Nudix hydrolase" evidence="5">
    <location>
        <begin position="97"/>
        <end position="233"/>
    </location>
</feature>
<evidence type="ECO:0000256" key="1">
    <source>
        <dbReference type="ARBA" id="ARBA00001946"/>
    </source>
</evidence>
<evidence type="ECO:0000256" key="2">
    <source>
        <dbReference type="ARBA" id="ARBA00022723"/>
    </source>
</evidence>
<dbReference type="EMBL" id="BARU01035561">
    <property type="protein sequence ID" value="GAH81948.1"/>
    <property type="molecule type" value="Genomic_DNA"/>
</dbReference>
<keyword evidence="4" id="KW-0460">Magnesium</keyword>
<protein>
    <recommendedName>
        <fullName evidence="5">Nudix hydrolase domain-containing protein</fullName>
    </recommendedName>
</protein>
<accession>X1KIS2</accession>
<reference evidence="6" key="1">
    <citation type="journal article" date="2014" name="Front. Microbiol.">
        <title>High frequency of phylogenetically diverse reductive dehalogenase-homologous genes in deep subseafloor sedimentary metagenomes.</title>
        <authorList>
            <person name="Kawai M."/>
            <person name="Futagami T."/>
            <person name="Toyoda A."/>
            <person name="Takaki Y."/>
            <person name="Nishi S."/>
            <person name="Hori S."/>
            <person name="Arai W."/>
            <person name="Tsubouchi T."/>
            <person name="Morono Y."/>
            <person name="Uchiyama I."/>
            <person name="Ito T."/>
            <person name="Fujiyama A."/>
            <person name="Inagaki F."/>
            <person name="Takami H."/>
        </authorList>
    </citation>
    <scope>NUCLEOTIDE SEQUENCE</scope>
    <source>
        <strain evidence="6">Expedition CK06-06</strain>
    </source>
</reference>
<gene>
    <name evidence="6" type="ORF">S03H2_55645</name>
</gene>
<proteinExistence type="predicted"/>
<name>X1KIS2_9ZZZZ</name>
<dbReference type="Gene3D" id="3.90.79.10">
    <property type="entry name" value="Nucleoside Triphosphate Pyrophosphohydrolase"/>
    <property type="match status" value="1"/>
</dbReference>
<dbReference type="GO" id="GO:0052751">
    <property type="term" value="F:GDP-mannose hydrolase activity"/>
    <property type="evidence" value="ECO:0007669"/>
    <property type="project" value="TreeGrafter"/>
</dbReference>
<evidence type="ECO:0000256" key="3">
    <source>
        <dbReference type="ARBA" id="ARBA00022801"/>
    </source>
</evidence>
<dbReference type="PROSITE" id="PS51462">
    <property type="entry name" value="NUDIX"/>
    <property type="match status" value="1"/>
</dbReference>
<evidence type="ECO:0000313" key="6">
    <source>
        <dbReference type="EMBL" id="GAH81948.1"/>
    </source>
</evidence>
<comment type="caution">
    <text evidence="6">The sequence shown here is derived from an EMBL/GenBank/DDBJ whole genome shotgun (WGS) entry which is preliminary data.</text>
</comment>
<sequence>IKVEEGKNLNFASHPEIKKKIEKEWRKAKRSNKKLFNESLYRLSGFKEESGKLVLNLGQTNFKELVGTNQLFFSDRKFFDHVIRLGQKEGKPLKYFSNGLAVGAVIQTKDDYILISRRSKEMPFYSDTFHTIAGHPNPGSDRNSEESIVREIKEEVDLDKNEYKIYFLGLVRNNQTFKPELIYLAQVKRGLAEILTRRGKDISEFKSLFGLKKQDLKKFLNSYPEKEFCPPGPCCLANLFTNRER</sequence>
<feature type="non-terminal residue" evidence="6">
    <location>
        <position position="1"/>
    </location>
</feature>
<dbReference type="PANTHER" id="PTHR31835:SF1">
    <property type="entry name" value="URIDINE DIPHOSPHATE GLUCOSE PYROPHOSPHATASE NUDT22"/>
    <property type="match status" value="1"/>
</dbReference>
<keyword evidence="2" id="KW-0479">Metal-binding</keyword>
<dbReference type="InterPro" id="IPR015797">
    <property type="entry name" value="NUDIX_hydrolase-like_dom_sf"/>
</dbReference>
<dbReference type="AlphaFoldDB" id="X1KIS2"/>
<dbReference type="InterPro" id="IPR055295">
    <property type="entry name" value="NUDT22/NUDT9-like"/>
</dbReference>
<keyword evidence="3" id="KW-0378">Hydrolase</keyword>
<dbReference type="PANTHER" id="PTHR31835">
    <property type="entry name" value="URIDINE DIPHOSPHATE GLUCOSE PYROPHOSPHATASE"/>
    <property type="match status" value="1"/>
</dbReference>
<dbReference type="GO" id="GO:0046872">
    <property type="term" value="F:metal ion binding"/>
    <property type="evidence" value="ECO:0007669"/>
    <property type="project" value="UniProtKB-KW"/>
</dbReference>
<dbReference type="InterPro" id="IPR000086">
    <property type="entry name" value="NUDIX_hydrolase_dom"/>
</dbReference>
<evidence type="ECO:0000259" key="5">
    <source>
        <dbReference type="PROSITE" id="PS51462"/>
    </source>
</evidence>